<reference evidence="2 3" key="1">
    <citation type="submission" date="2016-11" db="EMBL/GenBank/DDBJ databases">
        <authorList>
            <person name="Jaros S."/>
            <person name="Januszkiewicz K."/>
            <person name="Wedrychowicz H."/>
        </authorList>
    </citation>
    <scope>NUCLEOTIDE SEQUENCE [LARGE SCALE GENOMIC DNA]</scope>
    <source>
        <strain evidence="2 3">DSM 21986</strain>
    </source>
</reference>
<dbReference type="RefSeq" id="WP_211483202.1">
    <property type="nucleotide sequence ID" value="NZ_FQUS01000018.1"/>
</dbReference>
<dbReference type="AlphaFoldDB" id="A0A1M5GRJ9"/>
<evidence type="ECO:0000313" key="3">
    <source>
        <dbReference type="Proteomes" id="UP000184041"/>
    </source>
</evidence>
<evidence type="ECO:0000256" key="1">
    <source>
        <dbReference type="SAM" id="SignalP"/>
    </source>
</evidence>
<proteinExistence type="predicted"/>
<name>A0A1M5GRJ9_9BACT</name>
<accession>A0A1M5GRJ9</accession>
<keyword evidence="3" id="KW-1185">Reference proteome</keyword>
<dbReference type="EMBL" id="FQUS01000018">
    <property type="protein sequence ID" value="SHG06247.1"/>
    <property type="molecule type" value="Genomic_DNA"/>
</dbReference>
<organism evidence="2 3">
    <name type="scientific">Fodinibius roseus</name>
    <dbReference type="NCBI Taxonomy" id="1194090"/>
    <lineage>
        <taxon>Bacteria</taxon>
        <taxon>Pseudomonadati</taxon>
        <taxon>Balneolota</taxon>
        <taxon>Balneolia</taxon>
        <taxon>Balneolales</taxon>
        <taxon>Balneolaceae</taxon>
        <taxon>Fodinibius</taxon>
    </lineage>
</organism>
<sequence>MMKLKTIFLYLVFSCCLVWSGMAQESTTVVVRAKAKDAKFIGSSMNGARVTITDVNTGELLAEGLTEGSTGDTERIMRQPHRRYVDLSSEGAAKFETTLELSEPTFVAISATAPVAQRQSEVTSSTQLWLIPGKDITGDGIMLEIPGFAIDILQPQAHERNSSDTMTITANAVMMCGCPIEPGGMWDSDEMEFRAVVSRGEREVARKVMDYAGKQNTFETSFSPGEEGAYQITVYGYDSRTGNTGVDRTTFIKQ</sequence>
<gene>
    <name evidence="2" type="ORF">SAMN05443144_1189</name>
</gene>
<dbReference type="STRING" id="1194090.SAMN05443144_1189"/>
<dbReference type="Proteomes" id="UP000184041">
    <property type="component" value="Unassembled WGS sequence"/>
</dbReference>
<feature type="signal peptide" evidence="1">
    <location>
        <begin position="1"/>
        <end position="23"/>
    </location>
</feature>
<protein>
    <submittedName>
        <fullName evidence="2">Uncharacterized protein</fullName>
    </submittedName>
</protein>
<evidence type="ECO:0000313" key="2">
    <source>
        <dbReference type="EMBL" id="SHG06247.1"/>
    </source>
</evidence>
<keyword evidence="1" id="KW-0732">Signal</keyword>
<feature type="chain" id="PRO_5012906263" evidence="1">
    <location>
        <begin position="24"/>
        <end position="254"/>
    </location>
</feature>